<dbReference type="EMBL" id="BARU01011346">
    <property type="protein sequence ID" value="GAH44026.1"/>
    <property type="molecule type" value="Genomic_DNA"/>
</dbReference>
<comment type="caution">
    <text evidence="1">The sequence shown here is derived from an EMBL/GenBank/DDBJ whole genome shotgun (WGS) entry which is preliminary data.</text>
</comment>
<dbReference type="AlphaFoldDB" id="X1FEJ9"/>
<protein>
    <submittedName>
        <fullName evidence="1">Uncharacterized protein</fullName>
    </submittedName>
</protein>
<sequence>MVEEQLYVFEEKEDLSDQKAKVKSKNSFIGKYYAYLLHKGPLKGC</sequence>
<gene>
    <name evidence="1" type="ORF">S03H2_21344</name>
</gene>
<feature type="non-terminal residue" evidence="1">
    <location>
        <position position="45"/>
    </location>
</feature>
<organism evidence="1">
    <name type="scientific">marine sediment metagenome</name>
    <dbReference type="NCBI Taxonomy" id="412755"/>
    <lineage>
        <taxon>unclassified sequences</taxon>
        <taxon>metagenomes</taxon>
        <taxon>ecological metagenomes</taxon>
    </lineage>
</organism>
<reference evidence="1" key="1">
    <citation type="journal article" date="2014" name="Front. Microbiol.">
        <title>High frequency of phylogenetically diverse reductive dehalogenase-homologous genes in deep subseafloor sedimentary metagenomes.</title>
        <authorList>
            <person name="Kawai M."/>
            <person name="Futagami T."/>
            <person name="Toyoda A."/>
            <person name="Takaki Y."/>
            <person name="Nishi S."/>
            <person name="Hori S."/>
            <person name="Arai W."/>
            <person name="Tsubouchi T."/>
            <person name="Morono Y."/>
            <person name="Uchiyama I."/>
            <person name="Ito T."/>
            <person name="Fujiyama A."/>
            <person name="Inagaki F."/>
            <person name="Takami H."/>
        </authorList>
    </citation>
    <scope>NUCLEOTIDE SEQUENCE</scope>
    <source>
        <strain evidence="1">Expedition CK06-06</strain>
    </source>
</reference>
<name>X1FEJ9_9ZZZZ</name>
<evidence type="ECO:0000313" key="1">
    <source>
        <dbReference type="EMBL" id="GAH44026.1"/>
    </source>
</evidence>
<proteinExistence type="predicted"/>
<accession>X1FEJ9</accession>